<dbReference type="GO" id="GO:0008977">
    <property type="term" value="F:prephenate dehydrogenase (NAD+) activity"/>
    <property type="evidence" value="ECO:0007669"/>
    <property type="project" value="UniProtKB-EC"/>
</dbReference>
<keyword evidence="7" id="KW-0520">NAD</keyword>
<evidence type="ECO:0000256" key="4">
    <source>
        <dbReference type="ARBA" id="ARBA00016891"/>
    </source>
</evidence>
<dbReference type="InterPro" id="IPR008927">
    <property type="entry name" value="6-PGluconate_DH-like_C_sf"/>
</dbReference>
<evidence type="ECO:0000256" key="5">
    <source>
        <dbReference type="ARBA" id="ARBA00022498"/>
    </source>
</evidence>
<comment type="catalytic activity">
    <reaction evidence="9">
        <text>prephenate + NAD(+) = 3-(4-hydroxyphenyl)pyruvate + CO2 + NADH</text>
        <dbReference type="Rhea" id="RHEA:13869"/>
        <dbReference type="ChEBI" id="CHEBI:16526"/>
        <dbReference type="ChEBI" id="CHEBI:29934"/>
        <dbReference type="ChEBI" id="CHEBI:36242"/>
        <dbReference type="ChEBI" id="CHEBI:57540"/>
        <dbReference type="ChEBI" id="CHEBI:57945"/>
        <dbReference type="EC" id="1.3.1.12"/>
    </reaction>
</comment>
<comment type="caution">
    <text evidence="12">The sequence shown here is derived from an EMBL/GenBank/DDBJ whole genome shotgun (WGS) entry which is preliminary data.</text>
</comment>
<dbReference type="SUPFAM" id="SSF51735">
    <property type="entry name" value="NAD(P)-binding Rossmann-fold domains"/>
    <property type="match status" value="1"/>
</dbReference>
<keyword evidence="5" id="KW-0827">Tyrosine biosynthesis</keyword>
<sequence>MSTTPRLAVLGGGLIGGSLAVACRRLAVGHVTLTDTSADVRRAAAGLGLADEVAEDVAACVRAADVVVAAVPAAVVGDVLEQAARYAPADAVFTDVASLKGSVTLEVTSRLRAAGVDPARFVGGHPMAGSERSGPQAADATLFQAATWVLTPTADTAAETLRRVSGVLRQIGARVLALAPARHDELVALVSHLPHLAACTLADVAGEASARAGEVVLAVAGGGFRDTTRIAASDPRLWRGILAGNRDAVLVALNRYEQRLTEVRRLLERGDDEALEALLGRAARARAQLVPKAVDDAVVDVVVALDDRPGALATITTALGEAAINVEDLAMRHAEGRRGALLVRIAAGECERALEVLTARGLAAHAEPADAAT</sequence>
<dbReference type="EMBL" id="BMHA01000003">
    <property type="protein sequence ID" value="GGI04891.1"/>
    <property type="molecule type" value="Genomic_DNA"/>
</dbReference>
<feature type="domain" description="ACT" evidence="11">
    <location>
        <begin position="300"/>
        <end position="373"/>
    </location>
</feature>
<dbReference type="InterPro" id="IPR045865">
    <property type="entry name" value="ACT-like_dom_sf"/>
</dbReference>
<evidence type="ECO:0000256" key="3">
    <source>
        <dbReference type="ARBA" id="ARBA00012068"/>
    </source>
</evidence>
<dbReference type="InterPro" id="IPR002912">
    <property type="entry name" value="ACT_dom"/>
</dbReference>
<dbReference type="GO" id="GO:0004665">
    <property type="term" value="F:prephenate dehydrogenase (NADP+) activity"/>
    <property type="evidence" value="ECO:0007669"/>
    <property type="project" value="InterPro"/>
</dbReference>
<evidence type="ECO:0000256" key="6">
    <source>
        <dbReference type="ARBA" id="ARBA00023002"/>
    </source>
</evidence>
<keyword evidence="8" id="KW-0028">Amino-acid biosynthesis</keyword>
<organism evidence="12 13">
    <name type="scientific">Egicoccus halophilus</name>
    <dbReference type="NCBI Taxonomy" id="1670830"/>
    <lineage>
        <taxon>Bacteria</taxon>
        <taxon>Bacillati</taxon>
        <taxon>Actinomycetota</taxon>
        <taxon>Nitriliruptoria</taxon>
        <taxon>Egicoccales</taxon>
        <taxon>Egicoccaceae</taxon>
        <taxon>Egicoccus</taxon>
    </lineage>
</organism>
<dbReference type="PANTHER" id="PTHR21363">
    <property type="entry name" value="PREPHENATE DEHYDROGENASE"/>
    <property type="match status" value="1"/>
</dbReference>
<dbReference type="PANTHER" id="PTHR21363:SF0">
    <property type="entry name" value="PREPHENATE DEHYDROGENASE [NADP(+)]"/>
    <property type="match status" value="1"/>
</dbReference>
<accession>A0A8J3A8Z3</accession>
<dbReference type="InterPro" id="IPR046826">
    <property type="entry name" value="PDH_N"/>
</dbReference>
<dbReference type="InterPro" id="IPR046825">
    <property type="entry name" value="PDH_C"/>
</dbReference>
<proteinExistence type="inferred from homology"/>
<dbReference type="GO" id="GO:0070403">
    <property type="term" value="F:NAD+ binding"/>
    <property type="evidence" value="ECO:0007669"/>
    <property type="project" value="InterPro"/>
</dbReference>
<dbReference type="Pfam" id="PF02153">
    <property type="entry name" value="PDH_N"/>
    <property type="match status" value="1"/>
</dbReference>
<evidence type="ECO:0000256" key="8">
    <source>
        <dbReference type="ARBA" id="ARBA00023141"/>
    </source>
</evidence>
<evidence type="ECO:0000313" key="12">
    <source>
        <dbReference type="EMBL" id="GGI04891.1"/>
    </source>
</evidence>
<evidence type="ECO:0000256" key="1">
    <source>
        <dbReference type="ARBA" id="ARBA00005067"/>
    </source>
</evidence>
<dbReference type="AlphaFoldDB" id="A0A8J3A8Z3"/>
<dbReference type="InterPro" id="IPR003099">
    <property type="entry name" value="Prephen_DH"/>
</dbReference>
<dbReference type="Proteomes" id="UP000650511">
    <property type="component" value="Unassembled WGS sequence"/>
</dbReference>
<keyword evidence="6" id="KW-0560">Oxidoreductase</keyword>
<keyword evidence="8" id="KW-0057">Aromatic amino acid biosynthesis</keyword>
<comment type="pathway">
    <text evidence="1">Amino-acid biosynthesis; L-tyrosine biosynthesis; (4-hydroxyphenyl)pyruvate from prephenate (NAD(+) route): step 1/1.</text>
</comment>
<keyword evidence="13" id="KW-1185">Reference proteome</keyword>
<dbReference type="Gene3D" id="3.40.50.720">
    <property type="entry name" value="NAD(P)-binding Rossmann-like Domain"/>
    <property type="match status" value="1"/>
</dbReference>
<evidence type="ECO:0000259" key="10">
    <source>
        <dbReference type="PROSITE" id="PS51176"/>
    </source>
</evidence>
<dbReference type="RefSeq" id="WP_165403993.1">
    <property type="nucleotide sequence ID" value="NZ_BMHA01000003.1"/>
</dbReference>
<name>A0A8J3A8Z3_9ACTN</name>
<dbReference type="PROSITE" id="PS51257">
    <property type="entry name" value="PROKAR_LIPOPROTEIN"/>
    <property type="match status" value="1"/>
</dbReference>
<reference evidence="12" key="2">
    <citation type="submission" date="2020-09" db="EMBL/GenBank/DDBJ databases">
        <authorList>
            <person name="Sun Q."/>
            <person name="Zhou Y."/>
        </authorList>
    </citation>
    <scope>NUCLEOTIDE SEQUENCE</scope>
    <source>
        <strain evidence="12">CGMCC 1.14988</strain>
    </source>
</reference>
<evidence type="ECO:0000313" key="13">
    <source>
        <dbReference type="Proteomes" id="UP000650511"/>
    </source>
</evidence>
<dbReference type="PROSITE" id="PS51671">
    <property type="entry name" value="ACT"/>
    <property type="match status" value="1"/>
</dbReference>
<evidence type="ECO:0000256" key="9">
    <source>
        <dbReference type="ARBA" id="ARBA00049260"/>
    </source>
</evidence>
<dbReference type="Pfam" id="PF20463">
    <property type="entry name" value="PDH_C"/>
    <property type="match status" value="1"/>
</dbReference>
<dbReference type="UniPathway" id="UPA00122">
    <property type="reaction ID" value="UER00961"/>
</dbReference>
<evidence type="ECO:0000256" key="7">
    <source>
        <dbReference type="ARBA" id="ARBA00023027"/>
    </source>
</evidence>
<feature type="domain" description="Prephenate/arogenate dehydrogenase" evidence="10">
    <location>
        <begin position="5"/>
        <end position="297"/>
    </location>
</feature>
<dbReference type="PROSITE" id="PS51176">
    <property type="entry name" value="PDH_ADH"/>
    <property type="match status" value="1"/>
</dbReference>
<dbReference type="Gene3D" id="1.10.3660.10">
    <property type="entry name" value="6-phosphogluconate dehydrogenase C-terminal like domain"/>
    <property type="match status" value="1"/>
</dbReference>
<dbReference type="SUPFAM" id="SSF48179">
    <property type="entry name" value="6-phosphogluconate dehydrogenase C-terminal domain-like"/>
    <property type="match status" value="1"/>
</dbReference>
<dbReference type="Gene3D" id="3.30.70.260">
    <property type="match status" value="1"/>
</dbReference>
<comment type="similarity">
    <text evidence="2">Belongs to the prephenate/arogenate dehydrogenase family.</text>
</comment>
<evidence type="ECO:0000256" key="2">
    <source>
        <dbReference type="ARBA" id="ARBA00007964"/>
    </source>
</evidence>
<evidence type="ECO:0000259" key="11">
    <source>
        <dbReference type="PROSITE" id="PS51671"/>
    </source>
</evidence>
<protein>
    <recommendedName>
        <fullName evidence="4">Prephenate dehydrogenase</fullName>
        <ecNumber evidence="3">1.3.1.12</ecNumber>
    </recommendedName>
</protein>
<dbReference type="InterPro" id="IPR050812">
    <property type="entry name" value="Preph/Arog_dehydrog"/>
</dbReference>
<reference evidence="12" key="1">
    <citation type="journal article" date="2014" name="Int. J. Syst. Evol. Microbiol.">
        <title>Complete genome sequence of Corynebacterium casei LMG S-19264T (=DSM 44701T), isolated from a smear-ripened cheese.</title>
        <authorList>
            <consortium name="US DOE Joint Genome Institute (JGI-PGF)"/>
            <person name="Walter F."/>
            <person name="Albersmeier A."/>
            <person name="Kalinowski J."/>
            <person name="Ruckert C."/>
        </authorList>
    </citation>
    <scope>NUCLEOTIDE SEQUENCE</scope>
    <source>
        <strain evidence="12">CGMCC 1.14988</strain>
    </source>
</reference>
<dbReference type="SUPFAM" id="SSF55021">
    <property type="entry name" value="ACT-like"/>
    <property type="match status" value="1"/>
</dbReference>
<gene>
    <name evidence="12" type="ORF">GCM10011354_11360</name>
</gene>
<dbReference type="EC" id="1.3.1.12" evidence="3"/>
<dbReference type="InterPro" id="IPR036291">
    <property type="entry name" value="NAD(P)-bd_dom_sf"/>
</dbReference>
<dbReference type="GO" id="GO:0006571">
    <property type="term" value="P:tyrosine biosynthetic process"/>
    <property type="evidence" value="ECO:0007669"/>
    <property type="project" value="UniProtKB-UniPathway"/>
</dbReference>